<dbReference type="SUPFAM" id="SSF46689">
    <property type="entry name" value="Homeodomain-like"/>
    <property type="match status" value="1"/>
</dbReference>
<dbReference type="PANTHER" id="PTHR47504:SF5">
    <property type="entry name" value="RIGHT ORIGIN-BINDING PROTEIN"/>
    <property type="match status" value="1"/>
</dbReference>
<keyword evidence="3" id="KW-0804">Transcription</keyword>
<feature type="domain" description="HTH araC/xylS-type" evidence="4">
    <location>
        <begin position="276"/>
        <end position="374"/>
    </location>
</feature>
<dbReference type="SMART" id="SM00342">
    <property type="entry name" value="HTH_ARAC"/>
    <property type="match status" value="1"/>
</dbReference>
<dbReference type="Pfam" id="PF12833">
    <property type="entry name" value="HTH_18"/>
    <property type="match status" value="1"/>
</dbReference>
<evidence type="ECO:0000256" key="3">
    <source>
        <dbReference type="ARBA" id="ARBA00023163"/>
    </source>
</evidence>
<dbReference type="Proteomes" id="UP000317496">
    <property type="component" value="Chromosome"/>
</dbReference>
<organism evidence="5 6">
    <name type="scientific">Ferrovibrio terrae</name>
    <dbReference type="NCBI Taxonomy" id="2594003"/>
    <lineage>
        <taxon>Bacteria</taxon>
        <taxon>Pseudomonadati</taxon>
        <taxon>Pseudomonadota</taxon>
        <taxon>Alphaproteobacteria</taxon>
        <taxon>Rhodospirillales</taxon>
        <taxon>Rhodospirillaceae</taxon>
        <taxon>Ferrovibrio</taxon>
    </lineage>
</organism>
<evidence type="ECO:0000256" key="2">
    <source>
        <dbReference type="ARBA" id="ARBA00023125"/>
    </source>
</evidence>
<dbReference type="InterPro" id="IPR018060">
    <property type="entry name" value="HTH_AraC"/>
</dbReference>
<dbReference type="PRINTS" id="PR00032">
    <property type="entry name" value="HTHARAC"/>
</dbReference>
<keyword evidence="2" id="KW-0238">DNA-binding</keyword>
<dbReference type="PROSITE" id="PS01124">
    <property type="entry name" value="HTH_ARAC_FAMILY_2"/>
    <property type="match status" value="1"/>
</dbReference>
<dbReference type="InterPro" id="IPR050959">
    <property type="entry name" value="MarA-like"/>
</dbReference>
<sequence>MKWLFQATVEQSLAGQTRYVLSQLLESLASLSHPSPPYELEDQSEIALSGAAWENLRRGRTRMRAKIPKASVARGMAPDEWLQPLFSQAIAAYFDSEPVLDPAQSKSPPEIHQYHLGQALFMDSKFEAQRFRRDMAMMARNDDTDHLSLQYFVRGSNKVVNGSAEYLEQPGNIFAVNLAYKIEALSEDSEVLLLVLPRELVRREIPQLTDALGGIFAQDSASAQIFSHHMVALKHCLARATASETSSITQGTLGLLGALVQGGDITASAAQQATLRTMCSFIDRHLRDPGLGVESLCSQFRCSRATLYRLFKPLGGVREHIQRRRLMACFKAIALQAHRRIFDVAMDYGFVSPSHFSNLFRDYFGMTPREAREAGNQPPQVVTRIELVPAPSSVMAPAKDDAELMWEWGRTLAKTGTIPTE</sequence>
<dbReference type="GO" id="GO:0003700">
    <property type="term" value="F:DNA-binding transcription factor activity"/>
    <property type="evidence" value="ECO:0007669"/>
    <property type="project" value="InterPro"/>
</dbReference>
<evidence type="ECO:0000256" key="1">
    <source>
        <dbReference type="ARBA" id="ARBA00023015"/>
    </source>
</evidence>
<dbReference type="AlphaFoldDB" id="A0A516GWB3"/>
<dbReference type="GO" id="GO:0043565">
    <property type="term" value="F:sequence-specific DNA binding"/>
    <property type="evidence" value="ECO:0007669"/>
    <property type="project" value="InterPro"/>
</dbReference>
<dbReference type="OrthoDB" id="5295469at2"/>
<dbReference type="Gene3D" id="1.10.10.60">
    <property type="entry name" value="Homeodomain-like"/>
    <property type="match status" value="1"/>
</dbReference>
<proteinExistence type="predicted"/>
<evidence type="ECO:0000313" key="6">
    <source>
        <dbReference type="Proteomes" id="UP000317496"/>
    </source>
</evidence>
<keyword evidence="6" id="KW-1185">Reference proteome</keyword>
<dbReference type="InterPro" id="IPR020449">
    <property type="entry name" value="Tscrpt_reg_AraC-type_HTH"/>
</dbReference>
<accession>A0A516GWB3</accession>
<gene>
    <name evidence="5" type="ORF">FNB15_00315</name>
</gene>
<name>A0A516GWB3_9PROT</name>
<protein>
    <submittedName>
        <fullName evidence="5">Helix-turn-helix domain-containing protein</fullName>
    </submittedName>
</protein>
<keyword evidence="1" id="KW-0805">Transcription regulation</keyword>
<evidence type="ECO:0000259" key="4">
    <source>
        <dbReference type="PROSITE" id="PS01124"/>
    </source>
</evidence>
<dbReference type="InterPro" id="IPR009057">
    <property type="entry name" value="Homeodomain-like_sf"/>
</dbReference>
<evidence type="ECO:0000313" key="5">
    <source>
        <dbReference type="EMBL" id="QDO95821.1"/>
    </source>
</evidence>
<reference evidence="5 6" key="1">
    <citation type="submission" date="2019-07" db="EMBL/GenBank/DDBJ databases">
        <title>Genome sequencing for Ferrovibrio sp. K5.</title>
        <authorList>
            <person name="Park S.-J."/>
        </authorList>
    </citation>
    <scope>NUCLEOTIDE SEQUENCE [LARGE SCALE GENOMIC DNA]</scope>
    <source>
        <strain evidence="5 6">K5</strain>
    </source>
</reference>
<dbReference type="KEGG" id="fer:FNB15_00315"/>
<dbReference type="EMBL" id="CP041636">
    <property type="protein sequence ID" value="QDO95821.1"/>
    <property type="molecule type" value="Genomic_DNA"/>
</dbReference>
<dbReference type="PANTHER" id="PTHR47504">
    <property type="entry name" value="RIGHT ORIGIN-BINDING PROTEIN"/>
    <property type="match status" value="1"/>
</dbReference>